<accession>A0A4R5A115</accession>
<evidence type="ECO:0000313" key="2">
    <source>
        <dbReference type="EMBL" id="TDD65401.1"/>
    </source>
</evidence>
<feature type="region of interest" description="Disordered" evidence="1">
    <location>
        <begin position="114"/>
        <end position="165"/>
    </location>
</feature>
<feature type="compositionally biased region" description="Basic and acidic residues" evidence="1">
    <location>
        <begin position="151"/>
        <end position="165"/>
    </location>
</feature>
<feature type="region of interest" description="Disordered" evidence="1">
    <location>
        <begin position="1"/>
        <end position="20"/>
    </location>
</feature>
<evidence type="ECO:0000313" key="3">
    <source>
        <dbReference type="Proteomes" id="UP000295217"/>
    </source>
</evidence>
<reference evidence="2 3" key="1">
    <citation type="submission" date="2019-02" db="EMBL/GenBank/DDBJ databases">
        <title>Draft genome sequences of novel Actinobacteria.</title>
        <authorList>
            <person name="Sahin N."/>
            <person name="Ay H."/>
            <person name="Saygin H."/>
        </authorList>
    </citation>
    <scope>NUCLEOTIDE SEQUENCE [LARGE SCALE GENOMIC DNA]</scope>
    <source>
        <strain evidence="2 3">8K307</strain>
    </source>
</reference>
<dbReference type="Proteomes" id="UP000295217">
    <property type="component" value="Unassembled WGS sequence"/>
</dbReference>
<sequence length="165" mass="18041">MRGGVDPRHTQPGLDVPGPEVPGLDILQCGHVHRVPIRVGLGGRRGGGEFLPDIARQVLRRGEQLLGLRVVVDEFAQHGAGLVLADPEQPCHLHQVDAAVRVQHHGQRLLRGVRAQDGRAGGDDALRHDRGRGGGLGDVVEHLQPLHQRRERVGAEDPHHRRRDP</sequence>
<organism evidence="2 3">
    <name type="scientific">Jiangella aurantiaca</name>
    <dbReference type="NCBI Taxonomy" id="2530373"/>
    <lineage>
        <taxon>Bacteria</taxon>
        <taxon>Bacillati</taxon>
        <taxon>Actinomycetota</taxon>
        <taxon>Actinomycetes</taxon>
        <taxon>Jiangellales</taxon>
        <taxon>Jiangellaceae</taxon>
        <taxon>Jiangella</taxon>
    </lineage>
</organism>
<dbReference type="RefSeq" id="WP_132106880.1">
    <property type="nucleotide sequence ID" value="NZ_SMLB01000052.1"/>
</dbReference>
<feature type="compositionally biased region" description="Basic and acidic residues" evidence="1">
    <location>
        <begin position="114"/>
        <end position="132"/>
    </location>
</feature>
<proteinExistence type="predicted"/>
<dbReference type="EMBL" id="SMLB01000052">
    <property type="protein sequence ID" value="TDD65401.1"/>
    <property type="molecule type" value="Genomic_DNA"/>
</dbReference>
<evidence type="ECO:0000256" key="1">
    <source>
        <dbReference type="SAM" id="MobiDB-lite"/>
    </source>
</evidence>
<comment type="caution">
    <text evidence="2">The sequence shown here is derived from an EMBL/GenBank/DDBJ whole genome shotgun (WGS) entry which is preliminary data.</text>
</comment>
<dbReference type="AlphaFoldDB" id="A0A4R5A115"/>
<protein>
    <submittedName>
        <fullName evidence="2">Uncharacterized protein</fullName>
    </submittedName>
</protein>
<keyword evidence="3" id="KW-1185">Reference proteome</keyword>
<name>A0A4R5A115_9ACTN</name>
<gene>
    <name evidence="2" type="ORF">E1262_25325</name>
</gene>